<dbReference type="EMBL" id="CP104562">
    <property type="protein sequence ID" value="UXH76423.1"/>
    <property type="molecule type" value="Genomic_DNA"/>
</dbReference>
<evidence type="ECO:0000313" key="1">
    <source>
        <dbReference type="EMBL" id="UXH76423.1"/>
    </source>
</evidence>
<organism evidence="1 2">
    <name type="scientific">Roseateles amylovorans</name>
    <dbReference type="NCBI Taxonomy" id="2978473"/>
    <lineage>
        <taxon>Bacteria</taxon>
        <taxon>Pseudomonadati</taxon>
        <taxon>Pseudomonadota</taxon>
        <taxon>Betaproteobacteria</taxon>
        <taxon>Burkholderiales</taxon>
        <taxon>Sphaerotilaceae</taxon>
        <taxon>Roseateles</taxon>
    </lineage>
</organism>
<gene>
    <name evidence="1" type="ORF">N4261_15295</name>
</gene>
<evidence type="ECO:0000313" key="2">
    <source>
        <dbReference type="Proteomes" id="UP001064933"/>
    </source>
</evidence>
<reference evidence="1" key="1">
    <citation type="submission" date="2022-10" db="EMBL/GenBank/DDBJ databases">
        <title>Characterization and whole genome sequencing of a new Roseateles species, isolated from fresh water.</title>
        <authorList>
            <person name="Guliayeva D.Y."/>
            <person name="Akhremchuk A.E."/>
            <person name="Sikolenko M.A."/>
            <person name="Valentovich L.N."/>
            <person name="Sidarenka A.V."/>
        </authorList>
    </citation>
    <scope>NUCLEOTIDE SEQUENCE</scope>
    <source>
        <strain evidence="1">BIM B-1768</strain>
    </source>
</reference>
<protein>
    <submittedName>
        <fullName evidence="1">DUF1488 domain-containing protein</fullName>
    </submittedName>
</protein>
<dbReference type="InterPro" id="IPR009962">
    <property type="entry name" value="DUF1488"/>
</dbReference>
<proteinExistence type="predicted"/>
<sequence>MKPEAFFHLMSGCVRFWVLVGEQPVGASIRKETLHYRYHPHGANDDPLATYMAHADEIDAVVRRRLASGSREPVMLRDHDMA</sequence>
<name>A0ABY6AVS9_9BURK</name>
<keyword evidence="2" id="KW-1185">Reference proteome</keyword>
<dbReference type="Proteomes" id="UP001064933">
    <property type="component" value="Chromosome"/>
</dbReference>
<accession>A0ABY6AVS9</accession>
<dbReference type="RefSeq" id="WP_261756154.1">
    <property type="nucleotide sequence ID" value="NZ_CP104562.2"/>
</dbReference>
<dbReference type="Pfam" id="PF07369">
    <property type="entry name" value="DUF1488"/>
    <property type="match status" value="1"/>
</dbReference>